<accession>A0A6C0P9Z3</accession>
<dbReference type="CDD" id="cd08900">
    <property type="entry name" value="SRPBCC_CalC_Aha1-like_7"/>
    <property type="match status" value="1"/>
</dbReference>
<protein>
    <submittedName>
        <fullName evidence="3">Polyketide cyclase</fullName>
    </submittedName>
</protein>
<dbReference type="AlphaFoldDB" id="A0A6C0P9Z3"/>
<dbReference type="InterPro" id="IPR013538">
    <property type="entry name" value="ASHA1/2-like_C"/>
</dbReference>
<evidence type="ECO:0000259" key="2">
    <source>
        <dbReference type="Pfam" id="PF08327"/>
    </source>
</evidence>
<organism evidence="3 4">
    <name type="scientific">Paenibacillus rhizovicinus</name>
    <dbReference type="NCBI Taxonomy" id="2704463"/>
    <lineage>
        <taxon>Bacteria</taxon>
        <taxon>Bacillati</taxon>
        <taxon>Bacillota</taxon>
        <taxon>Bacilli</taxon>
        <taxon>Bacillales</taxon>
        <taxon>Paenibacillaceae</taxon>
        <taxon>Paenibacillus</taxon>
    </lineage>
</organism>
<sequence>MTMQRKVEHAVFTVERVYNGANPERVFAAWSNAETKAKWFAKSEVFEFRTGGREVNRDTFPDGTTVSFEAHYQEIVADERIVYSYSLDMNGNRVSVSVATIEFQPTDEGTKLVFTESGAFLDGHDTPAMREHGTGIMLDMLGKLFSE</sequence>
<evidence type="ECO:0000313" key="4">
    <source>
        <dbReference type="Proteomes" id="UP000479114"/>
    </source>
</evidence>
<dbReference type="Gene3D" id="3.30.530.20">
    <property type="match status" value="1"/>
</dbReference>
<dbReference type="SUPFAM" id="SSF55961">
    <property type="entry name" value="Bet v1-like"/>
    <property type="match status" value="1"/>
</dbReference>
<proteinExistence type="inferred from homology"/>
<dbReference type="Pfam" id="PF08327">
    <property type="entry name" value="AHSA1"/>
    <property type="match status" value="1"/>
</dbReference>
<dbReference type="EMBL" id="CP048286">
    <property type="protein sequence ID" value="QHW35309.1"/>
    <property type="molecule type" value="Genomic_DNA"/>
</dbReference>
<keyword evidence="4" id="KW-1185">Reference proteome</keyword>
<dbReference type="InterPro" id="IPR023393">
    <property type="entry name" value="START-like_dom_sf"/>
</dbReference>
<comment type="similarity">
    <text evidence="1">Belongs to the AHA1 family.</text>
</comment>
<reference evidence="3 4" key="1">
    <citation type="submission" date="2020-02" db="EMBL/GenBank/DDBJ databases">
        <title>Paenibacillus sp. nov., isolated from rhizosphere soil of tomato.</title>
        <authorList>
            <person name="Weon H.-Y."/>
            <person name="Lee S.A."/>
        </authorList>
    </citation>
    <scope>NUCLEOTIDE SEQUENCE [LARGE SCALE GENOMIC DNA]</scope>
    <source>
        <strain evidence="3 4">14171R-81</strain>
    </source>
</reference>
<gene>
    <name evidence="3" type="ORF">GZH47_26730</name>
</gene>
<dbReference type="KEGG" id="prz:GZH47_26730"/>
<name>A0A6C0P9Z3_9BACL</name>
<dbReference type="Proteomes" id="UP000479114">
    <property type="component" value="Chromosome"/>
</dbReference>
<feature type="domain" description="Activator of Hsp90 ATPase homologue 1/2-like C-terminal" evidence="2">
    <location>
        <begin position="21"/>
        <end position="145"/>
    </location>
</feature>
<evidence type="ECO:0000313" key="3">
    <source>
        <dbReference type="EMBL" id="QHW35309.1"/>
    </source>
</evidence>
<evidence type="ECO:0000256" key="1">
    <source>
        <dbReference type="ARBA" id="ARBA00006817"/>
    </source>
</evidence>